<name>B8FI00_DESAL</name>
<evidence type="ECO:0000313" key="2">
    <source>
        <dbReference type="EMBL" id="ACL02567.1"/>
    </source>
</evidence>
<dbReference type="Proteomes" id="UP000000739">
    <property type="component" value="Chromosome"/>
</dbReference>
<organism evidence="2 3">
    <name type="scientific">Desulfatibacillum aliphaticivorans</name>
    <dbReference type="NCBI Taxonomy" id="218208"/>
    <lineage>
        <taxon>Bacteria</taxon>
        <taxon>Pseudomonadati</taxon>
        <taxon>Thermodesulfobacteriota</taxon>
        <taxon>Desulfobacteria</taxon>
        <taxon>Desulfobacterales</taxon>
        <taxon>Desulfatibacillaceae</taxon>
        <taxon>Desulfatibacillum</taxon>
    </lineage>
</organism>
<reference evidence="2 3" key="1">
    <citation type="journal article" date="2012" name="Environ. Microbiol.">
        <title>The genome sequence of Desulfatibacillum alkenivorans AK-01: a blueprint for anaerobic alkane oxidation.</title>
        <authorList>
            <person name="Callaghan A.V."/>
            <person name="Morris B.E."/>
            <person name="Pereira I.A."/>
            <person name="McInerney M.J."/>
            <person name="Austin R.N."/>
            <person name="Groves J.T."/>
            <person name="Kukor J.J."/>
            <person name="Suflita J.M."/>
            <person name="Young L.Y."/>
            <person name="Zylstra G.J."/>
            <person name="Wawrik B."/>
        </authorList>
    </citation>
    <scope>NUCLEOTIDE SEQUENCE [LARGE SCALE GENOMIC DNA]</scope>
    <source>
        <strain evidence="2 3">AK-01</strain>
    </source>
</reference>
<evidence type="ECO:0000259" key="1">
    <source>
        <dbReference type="Pfam" id="PF12680"/>
    </source>
</evidence>
<keyword evidence="3" id="KW-1185">Reference proteome</keyword>
<feature type="domain" description="SnoaL-like" evidence="1">
    <location>
        <begin position="14"/>
        <end position="56"/>
    </location>
</feature>
<dbReference type="InterPro" id="IPR037401">
    <property type="entry name" value="SnoaL-like"/>
</dbReference>
<dbReference type="InterPro" id="IPR032710">
    <property type="entry name" value="NTF2-like_dom_sf"/>
</dbReference>
<dbReference type="KEGG" id="dal:Dalk_0862"/>
<sequence length="69" mass="7645">MHPVEELIHKADKAINEEDFDALADIYAEDAVLVVQTGMNAVGKEQIRRRSQAVVSPLQAASSQRLQQN</sequence>
<dbReference type="EMBL" id="CP001322">
    <property type="protein sequence ID" value="ACL02567.1"/>
    <property type="molecule type" value="Genomic_DNA"/>
</dbReference>
<dbReference type="RefSeq" id="WP_012610005.1">
    <property type="nucleotide sequence ID" value="NC_011768.1"/>
</dbReference>
<dbReference type="SUPFAM" id="SSF54427">
    <property type="entry name" value="NTF2-like"/>
    <property type="match status" value="1"/>
</dbReference>
<gene>
    <name evidence="2" type="ordered locus">Dalk_0862</name>
</gene>
<dbReference type="AlphaFoldDB" id="B8FI00"/>
<protein>
    <recommendedName>
        <fullName evidence="1">SnoaL-like domain-containing protein</fullName>
    </recommendedName>
</protein>
<proteinExistence type="predicted"/>
<dbReference type="HOGENOM" id="CLU_2769003_0_0_7"/>
<dbReference type="Pfam" id="PF12680">
    <property type="entry name" value="SnoaL_2"/>
    <property type="match status" value="1"/>
</dbReference>
<evidence type="ECO:0000313" key="3">
    <source>
        <dbReference type="Proteomes" id="UP000000739"/>
    </source>
</evidence>
<dbReference type="Gene3D" id="3.10.450.50">
    <property type="match status" value="1"/>
</dbReference>
<accession>B8FI00</accession>
<dbReference type="eggNOG" id="COG4319">
    <property type="taxonomic scope" value="Bacteria"/>
</dbReference>